<dbReference type="Pfam" id="PF08205">
    <property type="entry name" value="C2-set_2"/>
    <property type="match status" value="1"/>
</dbReference>
<dbReference type="GO" id="GO:0009897">
    <property type="term" value="C:external side of plasma membrane"/>
    <property type="evidence" value="ECO:0007669"/>
    <property type="project" value="TreeGrafter"/>
</dbReference>
<dbReference type="SUPFAM" id="SSF48726">
    <property type="entry name" value="Immunoglobulin"/>
    <property type="match status" value="2"/>
</dbReference>
<feature type="domain" description="CD80-like immunoglobulin C2-set" evidence="8">
    <location>
        <begin position="159"/>
        <end position="219"/>
    </location>
</feature>
<evidence type="ECO:0000256" key="6">
    <source>
        <dbReference type="ARBA" id="ARBA00023170"/>
    </source>
</evidence>
<keyword evidence="4" id="KW-0472">Membrane</keyword>
<dbReference type="InterPro" id="IPR013783">
    <property type="entry name" value="Ig-like_fold"/>
</dbReference>
<evidence type="ECO:0000259" key="8">
    <source>
        <dbReference type="Pfam" id="PF08205"/>
    </source>
</evidence>
<organism evidence="9 10">
    <name type="scientific">Leptobrachium leishanense</name>
    <name type="common">Leishan spiny toad</name>
    <dbReference type="NCBI Taxonomy" id="445787"/>
    <lineage>
        <taxon>Eukaryota</taxon>
        <taxon>Metazoa</taxon>
        <taxon>Chordata</taxon>
        <taxon>Craniata</taxon>
        <taxon>Vertebrata</taxon>
        <taxon>Euteleostomi</taxon>
        <taxon>Amphibia</taxon>
        <taxon>Batrachia</taxon>
        <taxon>Anura</taxon>
        <taxon>Pelobatoidea</taxon>
        <taxon>Megophryidae</taxon>
        <taxon>Leptobrachium</taxon>
    </lineage>
</organism>
<proteinExistence type="predicted"/>
<dbReference type="Proteomes" id="UP000694569">
    <property type="component" value="Unplaced"/>
</dbReference>
<evidence type="ECO:0000256" key="5">
    <source>
        <dbReference type="ARBA" id="ARBA00023157"/>
    </source>
</evidence>
<dbReference type="PANTHER" id="PTHR21462">
    <property type="entry name" value="CELL SURFACE GLYCOPROTEIN OX2 RECEPTOR PRECURSOR"/>
    <property type="match status" value="1"/>
</dbReference>
<keyword evidence="2" id="KW-0812">Transmembrane</keyword>
<keyword evidence="6" id="KW-0675">Receptor</keyword>
<evidence type="ECO:0000313" key="9">
    <source>
        <dbReference type="Ensembl" id="ENSLLEP00000002127.1"/>
    </source>
</evidence>
<keyword evidence="10" id="KW-1185">Reference proteome</keyword>
<dbReference type="AlphaFoldDB" id="A0A8C5LP55"/>
<dbReference type="InterPro" id="IPR040012">
    <property type="entry name" value="CD200R"/>
</dbReference>
<evidence type="ECO:0000256" key="3">
    <source>
        <dbReference type="ARBA" id="ARBA00022989"/>
    </source>
</evidence>
<dbReference type="PANTHER" id="PTHR21462:SF2">
    <property type="entry name" value="CELL SURFACE GLYCOPROTEIN CD200 RECEPTOR 2"/>
    <property type="match status" value="1"/>
</dbReference>
<evidence type="ECO:0000256" key="4">
    <source>
        <dbReference type="ARBA" id="ARBA00023136"/>
    </source>
</evidence>
<keyword evidence="7" id="KW-0325">Glycoprotein</keyword>
<dbReference type="InterPro" id="IPR036179">
    <property type="entry name" value="Ig-like_dom_sf"/>
</dbReference>
<protein>
    <recommendedName>
        <fullName evidence="8">CD80-like immunoglobulin C2-set domain-containing protein</fullName>
    </recommendedName>
</protein>
<dbReference type="Gene3D" id="2.60.40.10">
    <property type="entry name" value="Immunoglobulins"/>
    <property type="match status" value="2"/>
</dbReference>
<reference evidence="9" key="2">
    <citation type="submission" date="2025-09" db="UniProtKB">
        <authorList>
            <consortium name="Ensembl"/>
        </authorList>
    </citation>
    <scope>IDENTIFICATION</scope>
</reference>
<name>A0A8C5LP55_9ANUR</name>
<dbReference type="OrthoDB" id="8915654at2759"/>
<keyword evidence="3" id="KW-1133">Transmembrane helix</keyword>
<evidence type="ECO:0000256" key="1">
    <source>
        <dbReference type="ARBA" id="ARBA00004167"/>
    </source>
</evidence>
<accession>A0A8C5LP55</accession>
<evidence type="ECO:0000256" key="2">
    <source>
        <dbReference type="ARBA" id="ARBA00022692"/>
    </source>
</evidence>
<keyword evidence="5" id="KW-1015">Disulfide bond</keyword>
<dbReference type="GeneTree" id="ENSGT00390000014496"/>
<dbReference type="GO" id="GO:0038023">
    <property type="term" value="F:signaling receptor activity"/>
    <property type="evidence" value="ECO:0007669"/>
    <property type="project" value="InterPro"/>
</dbReference>
<dbReference type="InterPro" id="IPR013162">
    <property type="entry name" value="CD80_C2-set"/>
</dbReference>
<reference evidence="9" key="1">
    <citation type="submission" date="2025-08" db="UniProtKB">
        <authorList>
            <consortium name="Ensembl"/>
        </authorList>
    </citation>
    <scope>IDENTIFICATION</scope>
</reference>
<comment type="subcellular location">
    <subcellularLocation>
        <location evidence="1">Membrane</location>
        <topology evidence="1">Single-pass membrane protein</topology>
    </subcellularLocation>
</comment>
<dbReference type="GO" id="GO:0150077">
    <property type="term" value="P:regulation of neuroinflammatory response"/>
    <property type="evidence" value="ECO:0007669"/>
    <property type="project" value="InterPro"/>
</dbReference>
<dbReference type="Ensembl" id="ENSLLET00000002218.1">
    <property type="protein sequence ID" value="ENSLLEP00000002127.1"/>
    <property type="gene ID" value="ENSLLEG00000001365.1"/>
</dbReference>
<sequence>PTLGIDTVTCQRPSNPPLRGFTQTQSCRLDPELGDRDDPLGVKAVSCKSCCKDGQAREVDSVAQGPNTLITMTWKIRPLYKPPCIISITTDTRFFNNCSERTILENLSLRILKTQITDTGNYNCEMLNADRIFQTDFMLHVLVRPSVSLIINPAGFPVCSAVNGIPAAEISWIPKSDNVTTRRELSPDTTWTVISTYRAQIIPGREVTCNVSHPTFTHPQILHNLSGGPIRGSH</sequence>
<evidence type="ECO:0000256" key="7">
    <source>
        <dbReference type="ARBA" id="ARBA00023180"/>
    </source>
</evidence>
<evidence type="ECO:0000313" key="10">
    <source>
        <dbReference type="Proteomes" id="UP000694569"/>
    </source>
</evidence>